<evidence type="ECO:0000256" key="3">
    <source>
        <dbReference type="ARBA" id="ARBA00030097"/>
    </source>
</evidence>
<reference evidence="4 5" key="1">
    <citation type="journal article" date="2015" name="Nat. Commun.">
        <title>Outbred genome sequencing and CRISPR/Cas9 gene editing in butterflies.</title>
        <authorList>
            <person name="Li X."/>
            <person name="Fan D."/>
            <person name="Zhang W."/>
            <person name="Liu G."/>
            <person name="Zhang L."/>
            <person name="Zhao L."/>
            <person name="Fang X."/>
            <person name="Chen L."/>
            <person name="Dong Y."/>
            <person name="Chen Y."/>
            <person name="Ding Y."/>
            <person name="Zhao R."/>
            <person name="Feng M."/>
            <person name="Zhu Y."/>
            <person name="Feng Y."/>
            <person name="Jiang X."/>
            <person name="Zhu D."/>
            <person name="Xiang H."/>
            <person name="Feng X."/>
            <person name="Li S."/>
            <person name="Wang J."/>
            <person name="Zhang G."/>
            <person name="Kronforst M.R."/>
            <person name="Wang W."/>
        </authorList>
    </citation>
    <scope>NUCLEOTIDE SEQUENCE [LARGE SCALE GENOMIC DNA]</scope>
    <source>
        <strain evidence="4">Ya'a_city_454_Pm</strain>
        <tissue evidence="4">Whole body</tissue>
    </source>
</reference>
<dbReference type="PANTHER" id="PTHR12806:SF0">
    <property type="entry name" value="VACUOLAR-SORTING PROTEIN SNF8"/>
    <property type="match status" value="1"/>
</dbReference>
<comment type="similarity">
    <text evidence="1">Belongs to the SNF8 family.</text>
</comment>
<evidence type="ECO:0000313" key="4">
    <source>
        <dbReference type="EMBL" id="KPJ21306.1"/>
    </source>
</evidence>
<comment type="caution">
    <text evidence="4">The sequence shown here is derived from an EMBL/GenBank/DDBJ whole genome shotgun (WGS) entry which is preliminary data.</text>
</comment>
<dbReference type="SUPFAM" id="SSF46785">
    <property type="entry name" value="Winged helix' DNA-binding domain"/>
    <property type="match status" value="1"/>
</dbReference>
<proteinExistence type="inferred from homology"/>
<dbReference type="STRING" id="76193.A0A0N1IEE0"/>
<dbReference type="InterPro" id="IPR016689">
    <property type="entry name" value="ESCRT-2_cplx_Snf8"/>
</dbReference>
<protein>
    <recommendedName>
        <fullName evidence="2">Vacuolar-sorting protein SNF8</fullName>
    </recommendedName>
    <alternativeName>
        <fullName evidence="3">ESCRT-II complex subunit VPS22</fullName>
    </alternativeName>
</protein>
<accession>A0A0N1IEE0</accession>
<dbReference type="GO" id="GO:0000814">
    <property type="term" value="C:ESCRT II complex"/>
    <property type="evidence" value="ECO:0007669"/>
    <property type="project" value="InterPro"/>
</dbReference>
<dbReference type="PANTHER" id="PTHR12806">
    <property type="entry name" value="EAP30 SUBUNIT OF ELL COMPLEX"/>
    <property type="match status" value="1"/>
</dbReference>
<dbReference type="Proteomes" id="UP000053240">
    <property type="component" value="Unassembled WGS sequence"/>
</dbReference>
<dbReference type="Gene3D" id="1.10.10.10">
    <property type="entry name" value="Winged helix-like DNA-binding domain superfamily/Winged helix DNA-binding domain"/>
    <property type="match status" value="1"/>
</dbReference>
<evidence type="ECO:0000256" key="2">
    <source>
        <dbReference type="ARBA" id="ARBA00017052"/>
    </source>
</evidence>
<dbReference type="InterPro" id="IPR036390">
    <property type="entry name" value="WH_DNA-bd_sf"/>
</dbReference>
<dbReference type="InParanoid" id="A0A0N1IEE0"/>
<gene>
    <name evidence="4" type="ORF">RR48_00288</name>
</gene>
<dbReference type="GO" id="GO:0043328">
    <property type="term" value="P:protein transport to vacuole involved in ubiquitin-dependent protein catabolic process via the multivesicular body sorting pathway"/>
    <property type="evidence" value="ECO:0007669"/>
    <property type="project" value="TreeGrafter"/>
</dbReference>
<sequence length="91" mass="10562">MDIRNLQMSCLPLIDREGDTQREYFLFICIPSSVISASPSHSFLTRKRWNETRAQNALNHMVKEGLAWIDTQDTTETLYWFPSMFAECVSA</sequence>
<evidence type="ECO:0000313" key="5">
    <source>
        <dbReference type="Proteomes" id="UP000053240"/>
    </source>
</evidence>
<name>A0A0N1IEE0_PAPMA</name>
<keyword evidence="5" id="KW-1185">Reference proteome</keyword>
<organism evidence="4 5">
    <name type="scientific">Papilio machaon</name>
    <name type="common">Old World swallowtail butterfly</name>
    <dbReference type="NCBI Taxonomy" id="76193"/>
    <lineage>
        <taxon>Eukaryota</taxon>
        <taxon>Metazoa</taxon>
        <taxon>Ecdysozoa</taxon>
        <taxon>Arthropoda</taxon>
        <taxon>Hexapoda</taxon>
        <taxon>Insecta</taxon>
        <taxon>Pterygota</taxon>
        <taxon>Neoptera</taxon>
        <taxon>Endopterygota</taxon>
        <taxon>Lepidoptera</taxon>
        <taxon>Glossata</taxon>
        <taxon>Ditrysia</taxon>
        <taxon>Papilionoidea</taxon>
        <taxon>Papilionidae</taxon>
        <taxon>Papilioninae</taxon>
        <taxon>Papilio</taxon>
    </lineage>
</organism>
<dbReference type="InterPro" id="IPR036388">
    <property type="entry name" value="WH-like_DNA-bd_sf"/>
</dbReference>
<evidence type="ECO:0000256" key="1">
    <source>
        <dbReference type="ARBA" id="ARBA00009834"/>
    </source>
</evidence>
<dbReference type="AlphaFoldDB" id="A0A0N1IEE0"/>
<dbReference type="EMBL" id="LADJ01036945">
    <property type="protein sequence ID" value="KPJ21306.1"/>
    <property type="molecule type" value="Genomic_DNA"/>
</dbReference>